<comment type="caution">
    <text evidence="2">The sequence shown here is derived from an EMBL/GenBank/DDBJ whole genome shotgun (WGS) entry which is preliminary data.</text>
</comment>
<dbReference type="InterPro" id="IPR052544">
    <property type="entry name" value="Bacteriocin_Proc_Enz"/>
</dbReference>
<feature type="domain" description="Nitroreductase" evidence="1">
    <location>
        <begin position="184"/>
        <end position="365"/>
    </location>
</feature>
<evidence type="ECO:0000313" key="3">
    <source>
        <dbReference type="Proteomes" id="UP000590749"/>
    </source>
</evidence>
<organism evidence="2 3">
    <name type="scientific">Actinoplanes campanulatus</name>
    <dbReference type="NCBI Taxonomy" id="113559"/>
    <lineage>
        <taxon>Bacteria</taxon>
        <taxon>Bacillati</taxon>
        <taxon>Actinomycetota</taxon>
        <taxon>Actinomycetes</taxon>
        <taxon>Micromonosporales</taxon>
        <taxon>Micromonosporaceae</taxon>
        <taxon>Actinoplanes</taxon>
    </lineage>
</organism>
<reference evidence="2 3" key="1">
    <citation type="submission" date="2020-08" db="EMBL/GenBank/DDBJ databases">
        <title>Genomic Encyclopedia of Type Strains, Phase III (KMG-III): the genomes of soil and plant-associated and newly described type strains.</title>
        <authorList>
            <person name="Whitman W."/>
        </authorList>
    </citation>
    <scope>NUCLEOTIDE SEQUENCE [LARGE SCALE GENOMIC DNA]</scope>
    <source>
        <strain evidence="2 3">CECT 3287</strain>
    </source>
</reference>
<name>A0A7W5ATL6_9ACTN</name>
<dbReference type="Pfam" id="PF00881">
    <property type="entry name" value="Nitroreductase"/>
    <property type="match status" value="1"/>
</dbReference>
<dbReference type="Proteomes" id="UP000590749">
    <property type="component" value="Unassembled WGS sequence"/>
</dbReference>
<dbReference type="Gene3D" id="3.40.109.10">
    <property type="entry name" value="NADH Oxidase"/>
    <property type="match status" value="1"/>
</dbReference>
<accession>A0A7W5ATL6</accession>
<dbReference type="PANTHER" id="PTHR43745:SF2">
    <property type="entry name" value="NITROREDUCTASE MJ1384-RELATED"/>
    <property type="match status" value="1"/>
</dbReference>
<dbReference type="GO" id="GO:0016491">
    <property type="term" value="F:oxidoreductase activity"/>
    <property type="evidence" value="ECO:0007669"/>
    <property type="project" value="InterPro"/>
</dbReference>
<evidence type="ECO:0000259" key="1">
    <source>
        <dbReference type="Pfam" id="PF00881"/>
    </source>
</evidence>
<dbReference type="PANTHER" id="PTHR43745">
    <property type="entry name" value="NITROREDUCTASE MJ1384-RELATED"/>
    <property type="match status" value="1"/>
</dbReference>
<proteinExistence type="predicted"/>
<dbReference type="SUPFAM" id="SSF55469">
    <property type="entry name" value="FMN-dependent nitroreductase-like"/>
    <property type="match status" value="1"/>
</dbReference>
<dbReference type="AlphaFoldDB" id="A0A7W5ATL6"/>
<gene>
    <name evidence="2" type="ORF">FHR83_009328</name>
</gene>
<protein>
    <submittedName>
        <fullName evidence="2">Nitroreductase</fullName>
    </submittedName>
</protein>
<evidence type="ECO:0000313" key="2">
    <source>
        <dbReference type="EMBL" id="MBB3101599.1"/>
    </source>
</evidence>
<dbReference type="EMBL" id="JACHXF010000042">
    <property type="protein sequence ID" value="MBB3101599.1"/>
    <property type="molecule type" value="Genomic_DNA"/>
</dbReference>
<dbReference type="InterPro" id="IPR029479">
    <property type="entry name" value="Nitroreductase"/>
</dbReference>
<keyword evidence="3" id="KW-1185">Reference proteome</keyword>
<dbReference type="RefSeq" id="WP_183228001.1">
    <property type="nucleotide sequence ID" value="NZ_BMPW01000035.1"/>
</dbReference>
<sequence length="372" mass="41312">MTVDVQSNTGQLALAKNFLVRSPADDSDLWEVSWGEGNARCYYTFPQELAVFFMTCDPAADRDEWTNRLTSELHVSPDESSAIVATLIEDGLLADPADSITPGEEQWLEVEWADALQLHWAERNSRWVHDYTHNPKVMTTADGENVQPTTPPPGPFPCVPAPGRSSLRLPDALSLNRPFRDAQRTRRTSYRLQGTSITLPDVATVLQWTLRAPWSDGGVPLRVSQSYSRGEPFVGFVAFGAEAPDGCEPHTIYQYDPASNILAPRPSAVPEKWSDLLWGQHFADGAAMALILAVNWDHHMWKYRFPRAYRWVYTECGVFMQTALTVAAGLGLHAWQTPALDDEAVSDLIGYSEGQLSPIYLAAFGRADAESD</sequence>
<dbReference type="InterPro" id="IPR000415">
    <property type="entry name" value="Nitroreductase-like"/>
</dbReference>